<dbReference type="PANTHER" id="PTHR37833:SF1">
    <property type="entry name" value="SIGNAL PEPTIDE PROTEIN"/>
    <property type="match status" value="1"/>
</dbReference>
<evidence type="ECO:0000313" key="1">
    <source>
        <dbReference type="EMBL" id="KHE92528.1"/>
    </source>
</evidence>
<evidence type="ECO:0000313" key="2">
    <source>
        <dbReference type="Proteomes" id="UP000030652"/>
    </source>
</evidence>
<dbReference type="Proteomes" id="UP000030652">
    <property type="component" value="Unassembled WGS sequence"/>
</dbReference>
<comment type="caution">
    <text evidence="1">The sequence shown here is derived from an EMBL/GenBank/DDBJ whole genome shotgun (WGS) entry which is preliminary data.</text>
</comment>
<dbReference type="Pfam" id="PF07610">
    <property type="entry name" value="DUF1573"/>
    <property type="match status" value="1"/>
</dbReference>
<dbReference type="Gene3D" id="2.60.40.10">
    <property type="entry name" value="Immunoglobulins"/>
    <property type="match status" value="1"/>
</dbReference>
<dbReference type="InterPro" id="IPR011467">
    <property type="entry name" value="DUF1573"/>
</dbReference>
<dbReference type="PANTHER" id="PTHR37833">
    <property type="entry name" value="LIPOPROTEIN-RELATED"/>
    <property type="match status" value="1"/>
</dbReference>
<proteinExistence type="predicted"/>
<dbReference type="InterPro" id="IPR013783">
    <property type="entry name" value="Ig-like_fold"/>
</dbReference>
<dbReference type="NCBIfam" id="NF012200">
    <property type="entry name" value="choice_anch_D"/>
    <property type="match status" value="1"/>
</dbReference>
<dbReference type="AlphaFoldDB" id="A0A0B0EMZ2"/>
<reference evidence="1 2" key="1">
    <citation type="submission" date="2014-10" db="EMBL/GenBank/DDBJ databases">
        <title>Draft genome of anammox bacterium scalindua brodae, obtained using differential coverage binning of sequence data from two enrichment reactors.</title>
        <authorList>
            <person name="Speth D.R."/>
            <person name="Russ L."/>
            <person name="Kartal B."/>
            <person name="Op den Camp H.J."/>
            <person name="Dutilh B.E."/>
            <person name="Jetten M.S."/>
        </authorList>
    </citation>
    <scope>NUCLEOTIDE SEQUENCE [LARGE SCALE GENOMIC DNA]</scope>
    <source>
        <strain evidence="1">RU1</strain>
    </source>
</reference>
<evidence type="ECO:0008006" key="3">
    <source>
        <dbReference type="Google" id="ProtNLM"/>
    </source>
</evidence>
<accession>A0A0B0EMZ2</accession>
<dbReference type="eggNOG" id="ENOG502ZBUF">
    <property type="taxonomic scope" value="Bacteria"/>
</dbReference>
<dbReference type="EMBL" id="JRYO01000121">
    <property type="protein sequence ID" value="KHE92528.1"/>
    <property type="molecule type" value="Genomic_DNA"/>
</dbReference>
<protein>
    <recommendedName>
        <fullName evidence="3">DUF1573 domain-containing protein</fullName>
    </recommendedName>
</protein>
<name>A0A0B0EMZ2_9BACT</name>
<sequence>MSIVILLFLNTELLPAQTISGDERNADNNTSVKKPEIFFENPDFDFGKVYKGDKVEHVYKLVNRGKATLEIKKVKSSCGCTAAVLTNNTVLPGETGEVKATFNTGSNGGKARKTISVLSNDPNTPNYKLTISGEVIEEISFNPKNINFGNFRADNQSAKTVKVSVKSQSGPDFKIVKVTSSKPFVTVSATEDQKGEYTITATLKDHHEIGRFSGKIFLETNSVRQPKTSVIFYGVVEGDITINQRRIYYGTVPEGKEMTKKLFVKINEGHIKILSSKISPDYLSVSIDERYEQKNPHCLIEIKLHEDAPVGIIDGLLELTTSSEEQPVINIPITGEVHKTDSPE</sequence>
<gene>
    <name evidence="1" type="ORF">SCABRO_01739</name>
</gene>
<organism evidence="1 2">
    <name type="scientific">Candidatus Scalindua brodae</name>
    <dbReference type="NCBI Taxonomy" id="237368"/>
    <lineage>
        <taxon>Bacteria</taxon>
        <taxon>Pseudomonadati</taxon>
        <taxon>Planctomycetota</taxon>
        <taxon>Candidatus Brocadiia</taxon>
        <taxon>Candidatus Brocadiales</taxon>
        <taxon>Candidatus Scalinduaceae</taxon>
        <taxon>Candidatus Scalindua</taxon>
    </lineage>
</organism>